<comment type="caution">
    <text evidence="10">The sequence shown here is derived from an EMBL/GenBank/DDBJ whole genome shotgun (WGS) entry which is preliminary data.</text>
</comment>
<feature type="transmembrane region" description="Helical" evidence="8">
    <location>
        <begin position="226"/>
        <end position="244"/>
    </location>
</feature>
<evidence type="ECO:0000256" key="5">
    <source>
        <dbReference type="ARBA" id="ARBA00022989"/>
    </source>
</evidence>
<feature type="region of interest" description="Disordered" evidence="7">
    <location>
        <begin position="1"/>
        <end position="29"/>
    </location>
</feature>
<dbReference type="PANTHER" id="PTHR40074:SF2">
    <property type="entry name" value="O-ACETYLTRANSFERASE WECH"/>
    <property type="match status" value="1"/>
</dbReference>
<organism evidence="10 11">
    <name type="scientific">Streptomyces fragilis</name>
    <dbReference type="NCBI Taxonomy" id="67301"/>
    <lineage>
        <taxon>Bacteria</taxon>
        <taxon>Bacillati</taxon>
        <taxon>Actinomycetota</taxon>
        <taxon>Actinomycetes</taxon>
        <taxon>Kitasatosporales</taxon>
        <taxon>Streptomycetaceae</taxon>
        <taxon>Streptomyces</taxon>
    </lineage>
</organism>
<dbReference type="PANTHER" id="PTHR40074">
    <property type="entry name" value="O-ACETYLTRANSFERASE WECH"/>
    <property type="match status" value="1"/>
</dbReference>
<feature type="transmembrane region" description="Helical" evidence="8">
    <location>
        <begin position="104"/>
        <end position="121"/>
    </location>
</feature>
<feature type="transmembrane region" description="Helical" evidence="8">
    <location>
        <begin position="141"/>
        <end position="160"/>
    </location>
</feature>
<gene>
    <name evidence="10" type="ORF">AB0E65_25750</name>
</gene>
<keyword evidence="10" id="KW-0808">Transferase</keyword>
<proteinExistence type="inferred from homology"/>
<keyword evidence="10" id="KW-0012">Acyltransferase</keyword>
<dbReference type="Pfam" id="PF01757">
    <property type="entry name" value="Acyl_transf_3"/>
    <property type="match status" value="1"/>
</dbReference>
<evidence type="ECO:0000259" key="9">
    <source>
        <dbReference type="Pfam" id="PF01757"/>
    </source>
</evidence>
<dbReference type="RefSeq" id="WP_108955322.1">
    <property type="nucleotide sequence ID" value="NZ_BEVZ01000005.1"/>
</dbReference>
<keyword evidence="11" id="KW-1185">Reference proteome</keyword>
<keyword evidence="5 8" id="KW-1133">Transmembrane helix</keyword>
<feature type="transmembrane region" description="Helical" evidence="8">
    <location>
        <begin position="317"/>
        <end position="338"/>
    </location>
</feature>
<dbReference type="Proteomes" id="UP001550850">
    <property type="component" value="Unassembled WGS sequence"/>
</dbReference>
<feature type="domain" description="Acyltransferase 3" evidence="9">
    <location>
        <begin position="34"/>
        <end position="329"/>
    </location>
</feature>
<feature type="transmembrane region" description="Helical" evidence="8">
    <location>
        <begin position="289"/>
        <end position="311"/>
    </location>
</feature>
<keyword evidence="4 8" id="KW-0812">Transmembrane</keyword>
<dbReference type="GO" id="GO:0016746">
    <property type="term" value="F:acyltransferase activity"/>
    <property type="evidence" value="ECO:0007669"/>
    <property type="project" value="UniProtKB-KW"/>
</dbReference>
<evidence type="ECO:0000313" key="11">
    <source>
        <dbReference type="Proteomes" id="UP001550850"/>
    </source>
</evidence>
<accession>A0ABV2YPB4</accession>
<dbReference type="InterPro" id="IPR002656">
    <property type="entry name" value="Acyl_transf_3_dom"/>
</dbReference>
<keyword evidence="3" id="KW-1003">Cell membrane</keyword>
<comment type="subcellular location">
    <subcellularLocation>
        <location evidence="1">Cell membrane</location>
        <topology evidence="1">Multi-pass membrane protein</topology>
    </subcellularLocation>
</comment>
<evidence type="ECO:0000256" key="4">
    <source>
        <dbReference type="ARBA" id="ARBA00022692"/>
    </source>
</evidence>
<evidence type="ECO:0000256" key="8">
    <source>
        <dbReference type="SAM" id="Phobius"/>
    </source>
</evidence>
<reference evidence="10 11" key="1">
    <citation type="submission" date="2024-06" db="EMBL/GenBank/DDBJ databases">
        <title>The Natural Products Discovery Center: Release of the First 8490 Sequenced Strains for Exploring Actinobacteria Biosynthetic Diversity.</title>
        <authorList>
            <person name="Kalkreuter E."/>
            <person name="Kautsar S.A."/>
            <person name="Yang D."/>
            <person name="Bader C.D."/>
            <person name="Teijaro C.N."/>
            <person name="Fluegel L."/>
            <person name="Davis C.M."/>
            <person name="Simpson J.R."/>
            <person name="Lauterbach L."/>
            <person name="Steele A.D."/>
            <person name="Gui C."/>
            <person name="Meng S."/>
            <person name="Li G."/>
            <person name="Viehrig K."/>
            <person name="Ye F."/>
            <person name="Su P."/>
            <person name="Kiefer A.F."/>
            <person name="Nichols A."/>
            <person name="Cepeda A.J."/>
            <person name="Yan W."/>
            <person name="Fan B."/>
            <person name="Jiang Y."/>
            <person name="Adhikari A."/>
            <person name="Zheng C.-J."/>
            <person name="Schuster L."/>
            <person name="Cowan T.M."/>
            <person name="Smanski M.J."/>
            <person name="Chevrette M.G."/>
            <person name="De Carvalho L.P.S."/>
            <person name="Shen B."/>
        </authorList>
    </citation>
    <scope>NUCLEOTIDE SEQUENCE [LARGE SCALE GENOMIC DNA]</scope>
    <source>
        <strain evidence="10 11">NPDC038104</strain>
    </source>
</reference>
<keyword evidence="6 8" id="KW-0472">Membrane</keyword>
<evidence type="ECO:0000313" key="10">
    <source>
        <dbReference type="EMBL" id="MEU3557585.1"/>
    </source>
</evidence>
<comment type="similarity">
    <text evidence="2">Belongs to the acyltransferase 3 family.</text>
</comment>
<evidence type="ECO:0000256" key="2">
    <source>
        <dbReference type="ARBA" id="ARBA00007400"/>
    </source>
</evidence>
<feature type="transmembrane region" description="Helical" evidence="8">
    <location>
        <begin position="250"/>
        <end position="268"/>
    </location>
</feature>
<sequence>MSATPAARTATAPTATAPTTPPPAPEAVRGRRDDVDLLRVLCTAAVVLCHTAAAFVDAGHRTAGIAADSLTRFAVPAFFAMAGWAALVASPVRGERQLLRRADRIVRPMAVWTALYVAARGGAEDAVGALSGSVEPAFHLWYLYVYVPLMLVLGAAVLLVRRAAVPRWTLALLGLCALGATLRGDLGRITGLELPGWAWGLSLYPLGYALAGAALLGAARLPGPRWAWGMAVVAALAAVGVYQLGFRFPAAYSALPVAALTLAVLGVFRGVRVPRRWRGAVRRLSEASFGAYLVHLAFVAPLGPAVAARVAPGLPAAAALAGTALVCAAASFGASHLWGRLRLRAWLG</sequence>
<feature type="transmembrane region" description="Helical" evidence="8">
    <location>
        <begin position="37"/>
        <end position="58"/>
    </location>
</feature>
<feature type="compositionally biased region" description="Low complexity" evidence="7">
    <location>
        <begin position="1"/>
        <end position="18"/>
    </location>
</feature>
<dbReference type="EC" id="2.3.1.-" evidence="10"/>
<dbReference type="EMBL" id="JBEZUR010000062">
    <property type="protein sequence ID" value="MEU3557585.1"/>
    <property type="molecule type" value="Genomic_DNA"/>
</dbReference>
<evidence type="ECO:0000256" key="6">
    <source>
        <dbReference type="ARBA" id="ARBA00023136"/>
    </source>
</evidence>
<feature type="transmembrane region" description="Helical" evidence="8">
    <location>
        <begin position="167"/>
        <end position="184"/>
    </location>
</feature>
<feature type="transmembrane region" description="Helical" evidence="8">
    <location>
        <begin position="70"/>
        <end position="92"/>
    </location>
</feature>
<feature type="transmembrane region" description="Helical" evidence="8">
    <location>
        <begin position="196"/>
        <end position="219"/>
    </location>
</feature>
<protein>
    <submittedName>
        <fullName evidence="10">Acyltransferase</fullName>
        <ecNumber evidence="10">2.3.1.-</ecNumber>
    </submittedName>
</protein>
<evidence type="ECO:0000256" key="7">
    <source>
        <dbReference type="SAM" id="MobiDB-lite"/>
    </source>
</evidence>
<evidence type="ECO:0000256" key="3">
    <source>
        <dbReference type="ARBA" id="ARBA00022475"/>
    </source>
</evidence>
<evidence type="ECO:0000256" key="1">
    <source>
        <dbReference type="ARBA" id="ARBA00004651"/>
    </source>
</evidence>
<name>A0ABV2YPB4_9ACTN</name>